<dbReference type="EMBL" id="ML143462">
    <property type="protein sequence ID" value="TBU25386.1"/>
    <property type="molecule type" value="Genomic_DNA"/>
</dbReference>
<reference evidence="1" key="1">
    <citation type="submission" date="2019-01" db="EMBL/GenBank/DDBJ databases">
        <title>Draft genome sequences of three monokaryotic isolates of the white-rot basidiomycete fungus Dichomitus squalens.</title>
        <authorList>
            <consortium name="DOE Joint Genome Institute"/>
            <person name="Lopez S.C."/>
            <person name="Andreopoulos B."/>
            <person name="Pangilinan J."/>
            <person name="Lipzen A."/>
            <person name="Riley R."/>
            <person name="Ahrendt S."/>
            <person name="Ng V."/>
            <person name="Barry K."/>
            <person name="Daum C."/>
            <person name="Grigoriev I.V."/>
            <person name="Hilden K.S."/>
            <person name="Makela M.R."/>
            <person name="de Vries R.P."/>
        </authorList>
    </citation>
    <scope>NUCLEOTIDE SEQUENCE [LARGE SCALE GENOMIC DNA]</scope>
    <source>
        <strain evidence="1">OM18370.1</strain>
    </source>
</reference>
<sequence length="59" mass="6426">QDIDQDFLANHLRSPTTFVATHSMLADVAKIMDAVTDNVMRREAAASLLNSISKTLHGS</sequence>
<dbReference type="AlphaFoldDB" id="A0A4Q9MHK5"/>
<proteinExistence type="predicted"/>
<feature type="non-terminal residue" evidence="1">
    <location>
        <position position="1"/>
    </location>
</feature>
<evidence type="ECO:0000313" key="1">
    <source>
        <dbReference type="EMBL" id="TBU25386.1"/>
    </source>
</evidence>
<protein>
    <submittedName>
        <fullName evidence="1">Uncharacterized protein</fullName>
    </submittedName>
</protein>
<feature type="non-terminal residue" evidence="1">
    <location>
        <position position="59"/>
    </location>
</feature>
<name>A0A4Q9MHK5_9APHY</name>
<dbReference type="Proteomes" id="UP000292957">
    <property type="component" value="Unassembled WGS sequence"/>
</dbReference>
<accession>A0A4Q9MHK5</accession>
<gene>
    <name evidence="1" type="ORF">BD311DRAFT_614991</name>
</gene>
<organism evidence="1">
    <name type="scientific">Dichomitus squalens</name>
    <dbReference type="NCBI Taxonomy" id="114155"/>
    <lineage>
        <taxon>Eukaryota</taxon>
        <taxon>Fungi</taxon>
        <taxon>Dikarya</taxon>
        <taxon>Basidiomycota</taxon>
        <taxon>Agaricomycotina</taxon>
        <taxon>Agaricomycetes</taxon>
        <taxon>Polyporales</taxon>
        <taxon>Polyporaceae</taxon>
        <taxon>Dichomitus</taxon>
    </lineage>
</organism>